<feature type="transmembrane region" description="Helical" evidence="1">
    <location>
        <begin position="244"/>
        <end position="264"/>
    </location>
</feature>
<accession>A0A1B6CI84</accession>
<feature type="transmembrane region" description="Helical" evidence="1">
    <location>
        <begin position="133"/>
        <end position="156"/>
    </location>
</feature>
<proteinExistence type="predicted"/>
<feature type="transmembrane region" description="Helical" evidence="1">
    <location>
        <begin position="168"/>
        <end position="188"/>
    </location>
</feature>
<organism evidence="2">
    <name type="scientific">Clastoptera arizonana</name>
    <name type="common">Arizona spittle bug</name>
    <dbReference type="NCBI Taxonomy" id="38151"/>
    <lineage>
        <taxon>Eukaryota</taxon>
        <taxon>Metazoa</taxon>
        <taxon>Ecdysozoa</taxon>
        <taxon>Arthropoda</taxon>
        <taxon>Hexapoda</taxon>
        <taxon>Insecta</taxon>
        <taxon>Pterygota</taxon>
        <taxon>Neoptera</taxon>
        <taxon>Paraneoptera</taxon>
        <taxon>Hemiptera</taxon>
        <taxon>Auchenorrhyncha</taxon>
        <taxon>Cercopoidea</taxon>
        <taxon>Clastopteridae</taxon>
        <taxon>Clastoptera</taxon>
    </lineage>
</organism>
<dbReference type="AlphaFoldDB" id="A0A1B6CI84"/>
<feature type="transmembrane region" description="Helical" evidence="1">
    <location>
        <begin position="276"/>
        <end position="299"/>
    </location>
</feature>
<keyword evidence="1" id="KW-0812">Transmembrane</keyword>
<evidence type="ECO:0000256" key="1">
    <source>
        <dbReference type="SAM" id="Phobius"/>
    </source>
</evidence>
<protein>
    <submittedName>
        <fullName evidence="2">Uncharacterized protein</fullName>
    </submittedName>
</protein>
<keyword evidence="1" id="KW-0472">Membrane</keyword>
<feature type="transmembrane region" description="Helical" evidence="1">
    <location>
        <begin position="43"/>
        <end position="66"/>
    </location>
</feature>
<dbReference type="EMBL" id="GEDC01024205">
    <property type="protein sequence ID" value="JAS13093.1"/>
    <property type="molecule type" value="Transcribed_RNA"/>
</dbReference>
<reference evidence="2" key="1">
    <citation type="submission" date="2015-12" db="EMBL/GenBank/DDBJ databases">
        <title>De novo transcriptome assembly of four potential Pierce s Disease insect vectors from Arizona vineyards.</title>
        <authorList>
            <person name="Tassone E.E."/>
        </authorList>
    </citation>
    <scope>NUCLEOTIDE SEQUENCE</scope>
</reference>
<gene>
    <name evidence="2" type="ORF">g.25590</name>
</gene>
<evidence type="ECO:0000313" key="2">
    <source>
        <dbReference type="EMBL" id="JAS13093.1"/>
    </source>
</evidence>
<name>A0A1B6CI84_9HEMI</name>
<keyword evidence="1" id="KW-1133">Transmembrane helix</keyword>
<sequence length="305" mass="35894">MAAKINTTYNSVYLSFRPVIIMCQVLGFCPVKNTFKQTAKGLQFHILSIHVILALFFHFGISHFMIETLEFRHQSWPVTYFYNYRKWCFFVALFTTEKERIFIFKELEKFDEDILKLNKIKLIDYNPRLRGKVWFFIYKLVYGIGTDLVSYTIFYPKGKTALGLLADLIVKTFSAQMVFSYTIMYLTFSHEICYRFYLLEKSWIHHLFNSSKVSGTQKSQESIRQLHSHLTSIADKLSESFGPFFVVNLFFVFFEVLMYFYRILHTNINIFSNVQSVVFLAMNVASVPILASSTYYLLIAVSIHQ</sequence>